<feature type="compositionally biased region" description="Acidic residues" evidence="1">
    <location>
        <begin position="256"/>
        <end position="265"/>
    </location>
</feature>
<accession>A0A315VD29</accession>
<dbReference type="EMBL" id="NHOQ01001926">
    <property type="protein sequence ID" value="PWA20849.1"/>
    <property type="molecule type" value="Genomic_DNA"/>
</dbReference>
<evidence type="ECO:0000313" key="2">
    <source>
        <dbReference type="EMBL" id="PWA20849.1"/>
    </source>
</evidence>
<evidence type="ECO:0000256" key="1">
    <source>
        <dbReference type="SAM" id="MobiDB-lite"/>
    </source>
</evidence>
<dbReference type="Proteomes" id="UP000250572">
    <property type="component" value="Unassembled WGS sequence"/>
</dbReference>
<dbReference type="AlphaFoldDB" id="A0A315VD29"/>
<dbReference type="STRING" id="33528.ENSGAFP00000002846"/>
<reference evidence="2 3" key="1">
    <citation type="journal article" date="2018" name="G3 (Bethesda)">
        <title>A High-Quality Reference Genome for the Invasive Mosquitofish Gambusia affinis Using a Chicago Library.</title>
        <authorList>
            <person name="Hoffberg S.L."/>
            <person name="Troendle N.J."/>
            <person name="Glenn T.C."/>
            <person name="Mahmud O."/>
            <person name="Louha S."/>
            <person name="Chalopin D."/>
            <person name="Bennetzen J.L."/>
            <person name="Mauricio R."/>
        </authorList>
    </citation>
    <scope>NUCLEOTIDE SEQUENCE [LARGE SCALE GENOMIC DNA]</scope>
    <source>
        <strain evidence="2">NE01/NJP1002.9</strain>
        <tissue evidence="2">Muscle</tissue>
    </source>
</reference>
<name>A0A315VD29_GAMAF</name>
<feature type="compositionally biased region" description="Acidic residues" evidence="1">
    <location>
        <begin position="277"/>
        <end position="296"/>
    </location>
</feature>
<organism evidence="2 3">
    <name type="scientific">Gambusia affinis</name>
    <name type="common">Western mosquitofish</name>
    <name type="synonym">Heterandria affinis</name>
    <dbReference type="NCBI Taxonomy" id="33528"/>
    <lineage>
        <taxon>Eukaryota</taxon>
        <taxon>Metazoa</taxon>
        <taxon>Chordata</taxon>
        <taxon>Craniata</taxon>
        <taxon>Vertebrata</taxon>
        <taxon>Euteleostomi</taxon>
        <taxon>Actinopterygii</taxon>
        <taxon>Neopterygii</taxon>
        <taxon>Teleostei</taxon>
        <taxon>Neoteleostei</taxon>
        <taxon>Acanthomorphata</taxon>
        <taxon>Ovalentaria</taxon>
        <taxon>Atherinomorphae</taxon>
        <taxon>Cyprinodontiformes</taxon>
        <taxon>Poeciliidae</taxon>
        <taxon>Poeciliinae</taxon>
        <taxon>Gambusia</taxon>
    </lineage>
</organism>
<proteinExistence type="predicted"/>
<protein>
    <submittedName>
        <fullName evidence="2">Uncharacterized protein</fullName>
    </submittedName>
</protein>
<sequence>MVHPAEGRISSWLKGLKDTAQLYGLTAENWSRRRMKMKRQHPRDFALPVAHSRARIPALLLLRLLVVEKSPEALLPLQIAPKLNVRLSVLIGHIDVTEKYILGPKPLMSVSPSLQTRQVQASSRSTMSCETSGDAVAQPENSEGEVVRRDGVFRSAVRSLLWPFSIVVRAFRGFVWAPQQKSLSCPVTSSPARHSLTGHKRLSRFTRLLLRILPCWAQAALGYPVSYSIGLLLSPEVSVSPTKPCGKGSKRKIDALDDEDEDDDPFWMVELSRTLPEDDSNDPDYETTAEETDSEEFASNNDTESDLEISGRDVVIEDVNTDVAVPKPSEGVACSAEAVLESINLHLLCL</sequence>
<keyword evidence="3" id="KW-1185">Reference proteome</keyword>
<feature type="region of interest" description="Disordered" evidence="1">
    <location>
        <begin position="238"/>
        <end position="311"/>
    </location>
</feature>
<evidence type="ECO:0000313" key="3">
    <source>
        <dbReference type="Proteomes" id="UP000250572"/>
    </source>
</evidence>
<comment type="caution">
    <text evidence="2">The sequence shown here is derived from an EMBL/GenBank/DDBJ whole genome shotgun (WGS) entry which is preliminary data.</text>
</comment>
<gene>
    <name evidence="2" type="ORF">CCH79_00007278</name>
</gene>